<reference evidence="4 6" key="1">
    <citation type="submission" date="2015-09" db="EMBL/GenBank/DDBJ databases">
        <authorList>
            <consortium name="Pathogen Informatics"/>
        </authorList>
    </citation>
    <scope>NUCLEOTIDE SEQUENCE [LARGE SCALE GENOMIC DNA]</scope>
    <source>
        <strain evidence="4 6">2789STDY5834863</strain>
    </source>
</reference>
<dbReference type="Gene3D" id="2.40.420.20">
    <property type="match status" value="1"/>
</dbReference>
<dbReference type="EMBL" id="WWVQ01000033">
    <property type="protein sequence ID" value="MZL34147.1"/>
    <property type="molecule type" value="Genomic_DNA"/>
</dbReference>
<feature type="region of interest" description="Disordered" evidence="3">
    <location>
        <begin position="125"/>
        <end position="169"/>
    </location>
</feature>
<dbReference type="eggNOG" id="COG0845">
    <property type="taxonomic scope" value="Bacteria"/>
</dbReference>
<evidence type="ECO:0000313" key="7">
    <source>
        <dbReference type="Proteomes" id="UP000477285"/>
    </source>
</evidence>
<dbReference type="Proteomes" id="UP000095431">
    <property type="component" value="Unassembled WGS sequence"/>
</dbReference>
<feature type="region of interest" description="Disordered" evidence="3">
    <location>
        <begin position="200"/>
        <end position="278"/>
    </location>
</feature>
<organism evidence="4 6">
    <name type="scientific">Blautia wexlerae</name>
    <dbReference type="NCBI Taxonomy" id="418240"/>
    <lineage>
        <taxon>Bacteria</taxon>
        <taxon>Bacillati</taxon>
        <taxon>Bacillota</taxon>
        <taxon>Clostridia</taxon>
        <taxon>Lachnospirales</taxon>
        <taxon>Lachnospiraceae</taxon>
        <taxon>Blautia</taxon>
    </lineage>
</organism>
<evidence type="ECO:0000256" key="2">
    <source>
        <dbReference type="ARBA" id="ARBA00023054"/>
    </source>
</evidence>
<dbReference type="EMBL" id="CYZN01000016">
    <property type="protein sequence ID" value="CUO33470.1"/>
    <property type="molecule type" value="Genomic_DNA"/>
</dbReference>
<dbReference type="PANTHER" id="PTHR32347:SF14">
    <property type="entry name" value="EFFLUX SYSTEM COMPONENT YKNX-RELATED"/>
    <property type="match status" value="1"/>
</dbReference>
<comment type="subcellular location">
    <subcellularLocation>
        <location evidence="1">Cell envelope</location>
    </subcellularLocation>
</comment>
<evidence type="ECO:0000313" key="6">
    <source>
        <dbReference type="Proteomes" id="UP000095431"/>
    </source>
</evidence>
<keyword evidence="2" id="KW-0175">Coiled coil</keyword>
<dbReference type="AlphaFoldDB" id="A0A174EBV4"/>
<dbReference type="InterPro" id="IPR050465">
    <property type="entry name" value="UPF0194_transport"/>
</dbReference>
<dbReference type="GO" id="GO:0030313">
    <property type="term" value="C:cell envelope"/>
    <property type="evidence" value="ECO:0007669"/>
    <property type="project" value="UniProtKB-SubCell"/>
</dbReference>
<evidence type="ECO:0000256" key="1">
    <source>
        <dbReference type="ARBA" id="ARBA00004196"/>
    </source>
</evidence>
<protein>
    <submittedName>
        <fullName evidence="4">Efflux transporter, RND family, MFP subunit</fullName>
    </submittedName>
</protein>
<evidence type="ECO:0000313" key="4">
    <source>
        <dbReference type="EMBL" id="CUO33470.1"/>
    </source>
</evidence>
<feature type="region of interest" description="Disordered" evidence="3">
    <location>
        <begin position="407"/>
        <end position="434"/>
    </location>
</feature>
<reference evidence="5 7" key="2">
    <citation type="journal article" date="2019" name="Nat. Med.">
        <title>A library of human gut bacterial isolates paired with longitudinal multiomics data enables mechanistic microbiome research.</title>
        <authorList>
            <person name="Poyet M."/>
            <person name="Groussin M."/>
            <person name="Gibbons S.M."/>
            <person name="Avila-Pacheco J."/>
            <person name="Jiang X."/>
            <person name="Kearney S.M."/>
            <person name="Perrotta A.R."/>
            <person name="Berdy B."/>
            <person name="Zhao S."/>
            <person name="Lieberman T.D."/>
            <person name="Swanson P.K."/>
            <person name="Smith M."/>
            <person name="Roesemann S."/>
            <person name="Alexander J.E."/>
            <person name="Rich S.A."/>
            <person name="Livny J."/>
            <person name="Vlamakis H."/>
            <person name="Clish C."/>
            <person name="Bullock K."/>
            <person name="Deik A."/>
            <person name="Scott J."/>
            <person name="Pierce K.A."/>
            <person name="Xavier R.J."/>
            <person name="Alm E.J."/>
        </authorList>
    </citation>
    <scope>NUCLEOTIDE SEQUENCE [LARGE SCALE GENOMIC DNA]</scope>
    <source>
        <strain evidence="5 7">BIOML-A1</strain>
    </source>
</reference>
<sequence length="673" mass="72295">MGKVKKILAGVLVVVIAGSGITAGLMQLKKNSQKTVAVTPVSGLLQEFYTPSTTLDGTITSSATQTVNGDKDLIIDQIYVTKGDAVKKGDPLVSFDTTLVEMELNIAKLKKQKLEQDLNKAVNRLNSLQNGGPVEETDAGTDADNLNSKTGKTDNDTGDDDMTPDDTLSSTADMSGSYLATAMYPFLLSAFTDGDAVDNAGSDNSSSKSDLPGDDASTDTGNTGGSSGGTSADNDIPVYSDPSANGFSDGEKDDFNSGKNDTPELSPTPTPTLDDRTTYFDPYYRKGDPNITDGDEPFYQKLDADSVPFTGSGTEDDPYVYLCSSAKEKVTVMGSFFNKLAGYSPDGTKVVNQGGYWYRLEFHQNDTIADYDDLKTSCTGYYLVNGSLLEKPVYEFAEVEFTLADADKYDENPDDGGDDNPGGNDEPTGTPVSRADAIKYQKSKIASLKLDLQESDIKISQLEKKANKKLITAKLDGTVTYVGDSGSGETTDGKALIKIKSSDGFYVVGSVSELMLDDFKEGTKLNCTSYTSGSFEADVMDVSEYPVTGNSFYGSSNPNVSYYAFTAVVSDKTLQLEDQDWVTVNYEASAAENIMVIQKAFVRNDNNKNYVYKDDNGILKKQEISVGAAVDSGYSVIVKGGLSEDDLIAFPYGKDVKEGAKTKEVTLDQMYGY</sequence>
<dbReference type="RefSeq" id="WP_008703708.1">
    <property type="nucleotide sequence ID" value="NZ_AP031426.1"/>
</dbReference>
<proteinExistence type="predicted"/>
<evidence type="ECO:0000313" key="5">
    <source>
        <dbReference type="EMBL" id="MZL34147.1"/>
    </source>
</evidence>
<gene>
    <name evidence="4" type="ORF">ERS852478_02509</name>
    <name evidence="5" type="ORF">GT728_13275</name>
</gene>
<dbReference type="Proteomes" id="UP000477285">
    <property type="component" value="Unassembled WGS sequence"/>
</dbReference>
<dbReference type="PANTHER" id="PTHR32347">
    <property type="entry name" value="EFFLUX SYSTEM COMPONENT YKNX-RELATED"/>
    <property type="match status" value="1"/>
</dbReference>
<evidence type="ECO:0000256" key="3">
    <source>
        <dbReference type="SAM" id="MobiDB-lite"/>
    </source>
</evidence>
<accession>A0A174EBV4</accession>
<name>A0A174EBV4_9FIRM</name>